<evidence type="ECO:0000313" key="2">
    <source>
        <dbReference type="EMBL" id="GAA1706269.1"/>
    </source>
</evidence>
<keyword evidence="1" id="KW-1133">Transmembrane helix</keyword>
<feature type="transmembrane region" description="Helical" evidence="1">
    <location>
        <begin position="15"/>
        <end position="34"/>
    </location>
</feature>
<reference evidence="2 3" key="1">
    <citation type="journal article" date="2019" name="Int. J. Syst. Evol. Microbiol.">
        <title>The Global Catalogue of Microorganisms (GCM) 10K type strain sequencing project: providing services to taxonomists for standard genome sequencing and annotation.</title>
        <authorList>
            <consortium name="The Broad Institute Genomics Platform"/>
            <consortium name="The Broad Institute Genome Sequencing Center for Infectious Disease"/>
            <person name="Wu L."/>
            <person name="Ma J."/>
        </authorList>
    </citation>
    <scope>NUCLEOTIDE SEQUENCE [LARGE SCALE GENOMIC DNA]</scope>
    <source>
        <strain evidence="2 3">JCM 14718</strain>
    </source>
</reference>
<dbReference type="RefSeq" id="WP_163573797.1">
    <property type="nucleotide sequence ID" value="NZ_BAAANY010000031.1"/>
</dbReference>
<keyword evidence="3" id="KW-1185">Reference proteome</keyword>
<feature type="transmembrane region" description="Helical" evidence="1">
    <location>
        <begin position="46"/>
        <end position="71"/>
    </location>
</feature>
<dbReference type="Proteomes" id="UP001500618">
    <property type="component" value="Unassembled WGS sequence"/>
</dbReference>
<accession>A0ABN2IK79</accession>
<organism evidence="2 3">
    <name type="scientific">Fodinicola feengrottensis</name>
    <dbReference type="NCBI Taxonomy" id="435914"/>
    <lineage>
        <taxon>Bacteria</taxon>
        <taxon>Bacillati</taxon>
        <taxon>Actinomycetota</taxon>
        <taxon>Actinomycetes</taxon>
        <taxon>Mycobacteriales</taxon>
        <taxon>Fodinicola</taxon>
    </lineage>
</organism>
<evidence type="ECO:0000313" key="3">
    <source>
        <dbReference type="Proteomes" id="UP001500618"/>
    </source>
</evidence>
<sequence>MRLPYDSLSVGTRSVRFGLICAGVAAAIVVLEFLRLATSGSSTDMMVTLVDGFLCGISAALSLLGLVLIGYGMFRGAPRRPAIIGLLLCWLVLTGLLGFLLAT</sequence>
<dbReference type="EMBL" id="BAAANY010000031">
    <property type="protein sequence ID" value="GAA1706269.1"/>
    <property type="molecule type" value="Genomic_DNA"/>
</dbReference>
<proteinExistence type="predicted"/>
<evidence type="ECO:0000256" key="1">
    <source>
        <dbReference type="SAM" id="Phobius"/>
    </source>
</evidence>
<keyword evidence="1" id="KW-0472">Membrane</keyword>
<name>A0ABN2IK79_9ACTN</name>
<comment type="caution">
    <text evidence="2">The sequence shown here is derived from an EMBL/GenBank/DDBJ whole genome shotgun (WGS) entry which is preliminary data.</text>
</comment>
<feature type="transmembrane region" description="Helical" evidence="1">
    <location>
        <begin position="83"/>
        <end position="102"/>
    </location>
</feature>
<protein>
    <submittedName>
        <fullName evidence="2">Uncharacterized protein</fullName>
    </submittedName>
</protein>
<gene>
    <name evidence="2" type="ORF">GCM10009765_64640</name>
</gene>
<keyword evidence="1" id="KW-0812">Transmembrane</keyword>